<evidence type="ECO:0008006" key="6">
    <source>
        <dbReference type="Google" id="ProtNLM"/>
    </source>
</evidence>
<dbReference type="OMA" id="DELCFCL"/>
<evidence type="ECO:0000313" key="4">
    <source>
        <dbReference type="EMBL" id="KPA86956.1"/>
    </source>
</evidence>
<dbReference type="VEuPathDB" id="TriTrypDB:LpyrH10_01_9790"/>
<dbReference type="GO" id="GO:0005856">
    <property type="term" value="C:cytoskeleton"/>
    <property type="evidence" value="ECO:0007669"/>
    <property type="project" value="UniProtKB-SubCell"/>
</dbReference>
<sequence length="600" mass="65372">MQPLQLTNDAAYKFELWKKLLGESLGVSSSNEVETKASVHAAIHRVALPIVQSHLPRRVREPCCLAGSCTTPNIPFAHRCVHLGRSRIETVESCRDELCFCLAHSTACAGPEVDLVVHGYYSSGNDMRSRYRGLRCLLHHTAARSIRFESVDNQHDTQEIVGELGYLLQKSLPQSCWRELHLTRCSMTPNSFRSLLTCLRRHDTLTHVSLEGCHVGSSTLIGEYVRSTSTLTHLSLRGTTMASDWASVGRAVAQAPSIVHVDVSACNWQDTPHLAEFVTSLSSFLQRPRFALDLSANLLTSKCFSVLAGAGAQLLSGVTDLYLGGHRFTEDEEPLSQLLSVYGNLDSLNLGRCTFSTGVAQRVLRALGDKKKVWRLVDVSYTNIPSGSFKRICQAAFSAGTSLLCCSGVDLHGQITKVGFASCASALSRLELSRCSLTDDCVSQLASALEKGAPLPLQHLSLGHNAVDKGRTKGDGSFLFLCKALRSHNAPSLESLDLSGNKLPVLAIAAFMEQVVSTVRVIDFSNTSIADSSADRVRVLTTLMRRQRSPSPFLLLDVFMASSVDDVWAGMKEVTEWLATQTSVRLETEVGSGGTKNTRC</sequence>
<keyword evidence="3" id="KW-0206">Cytoskeleton</keyword>
<name>A0A0M9GBR2_LEPPY</name>
<dbReference type="Gene3D" id="3.80.10.10">
    <property type="entry name" value="Ribonuclease Inhibitor"/>
    <property type="match status" value="2"/>
</dbReference>
<dbReference type="PANTHER" id="PTHR24107">
    <property type="entry name" value="YNEIN REGULATORY COMPLEX SUBUNIT 5"/>
    <property type="match status" value="1"/>
</dbReference>
<evidence type="ECO:0000313" key="5">
    <source>
        <dbReference type="Proteomes" id="UP000037923"/>
    </source>
</evidence>
<dbReference type="OrthoDB" id="120976at2759"/>
<comment type="caution">
    <text evidence="4">The sequence shown here is derived from an EMBL/GenBank/DDBJ whole genome shotgun (WGS) entry which is preliminary data.</text>
</comment>
<dbReference type="GeneID" id="26901276"/>
<dbReference type="AlphaFoldDB" id="A0A0M9GBR2"/>
<evidence type="ECO:0000256" key="1">
    <source>
        <dbReference type="ARBA" id="ARBA00004245"/>
    </source>
</evidence>
<dbReference type="InterPro" id="IPR032675">
    <property type="entry name" value="LRR_dom_sf"/>
</dbReference>
<dbReference type="RefSeq" id="XP_015665395.1">
    <property type="nucleotide sequence ID" value="XM_015797387.1"/>
</dbReference>
<dbReference type="EMBL" id="LGTL01000001">
    <property type="protein sequence ID" value="KPA86956.1"/>
    <property type="molecule type" value="Genomic_DNA"/>
</dbReference>
<evidence type="ECO:0000256" key="2">
    <source>
        <dbReference type="ARBA" id="ARBA00022490"/>
    </source>
</evidence>
<accession>A0A0M9GBR2</accession>
<comment type="subcellular location">
    <subcellularLocation>
        <location evidence="1">Cytoplasm</location>
        <location evidence="1">Cytoskeleton</location>
    </subcellularLocation>
</comment>
<dbReference type="Proteomes" id="UP000037923">
    <property type="component" value="Unassembled WGS sequence"/>
</dbReference>
<keyword evidence="5" id="KW-1185">Reference proteome</keyword>
<proteinExistence type="predicted"/>
<organism evidence="4 5">
    <name type="scientific">Leptomonas pyrrhocoris</name>
    <name type="common">Firebug parasite</name>
    <dbReference type="NCBI Taxonomy" id="157538"/>
    <lineage>
        <taxon>Eukaryota</taxon>
        <taxon>Discoba</taxon>
        <taxon>Euglenozoa</taxon>
        <taxon>Kinetoplastea</taxon>
        <taxon>Metakinetoplastina</taxon>
        <taxon>Trypanosomatida</taxon>
        <taxon>Trypanosomatidae</taxon>
        <taxon>Leishmaniinae</taxon>
        <taxon>Leptomonas</taxon>
    </lineage>
</organism>
<dbReference type="SUPFAM" id="SSF52047">
    <property type="entry name" value="RNI-like"/>
    <property type="match status" value="1"/>
</dbReference>
<evidence type="ECO:0000256" key="3">
    <source>
        <dbReference type="ARBA" id="ARBA00023212"/>
    </source>
</evidence>
<reference evidence="4 5" key="1">
    <citation type="submission" date="2015-07" db="EMBL/GenBank/DDBJ databases">
        <title>High-quality genome of monoxenous trypanosomatid Leptomonas pyrrhocoris.</title>
        <authorList>
            <person name="Flegontov P."/>
            <person name="Butenko A."/>
            <person name="Firsov S."/>
            <person name="Vlcek C."/>
            <person name="Logacheva M.D."/>
            <person name="Field M."/>
            <person name="Filatov D."/>
            <person name="Flegontova O."/>
            <person name="Gerasimov E."/>
            <person name="Jackson A.P."/>
            <person name="Kelly S."/>
            <person name="Opperdoes F."/>
            <person name="O'Reilly A."/>
            <person name="Votypka J."/>
            <person name="Yurchenko V."/>
            <person name="Lukes J."/>
        </authorList>
    </citation>
    <scope>NUCLEOTIDE SEQUENCE [LARGE SCALE GENOMIC DNA]</scope>
    <source>
        <strain evidence="4">H10</strain>
    </source>
</reference>
<dbReference type="PANTHER" id="PTHR24107:SF2">
    <property type="entry name" value="NLR FAMILY CARD DOMAIN CONTAINING 3"/>
    <property type="match status" value="1"/>
</dbReference>
<protein>
    <recommendedName>
        <fullName evidence="6">Leucine-rich repeat protein (LRRP)</fullName>
    </recommendedName>
</protein>
<dbReference type="InterPro" id="IPR052410">
    <property type="entry name" value="DRC5"/>
</dbReference>
<gene>
    <name evidence="4" type="ORF">ABB37_00979</name>
</gene>
<keyword evidence="2" id="KW-0963">Cytoplasm</keyword>